<keyword evidence="13" id="KW-1185">Reference proteome</keyword>
<keyword evidence="6" id="KW-0863">Zinc-finger</keyword>
<dbReference type="GO" id="GO:0045892">
    <property type="term" value="P:negative regulation of DNA-templated transcription"/>
    <property type="evidence" value="ECO:0007669"/>
    <property type="project" value="TreeGrafter"/>
</dbReference>
<keyword evidence="8" id="KW-0805">Transcription regulation</keyword>
<dbReference type="GO" id="GO:0008270">
    <property type="term" value="F:zinc ion binding"/>
    <property type="evidence" value="ECO:0007669"/>
    <property type="project" value="UniProtKB-KW"/>
</dbReference>
<keyword evidence="9" id="KW-0804">Transcription</keyword>
<evidence type="ECO:0000256" key="4">
    <source>
        <dbReference type="ARBA" id="ARBA00022491"/>
    </source>
</evidence>
<dbReference type="AlphaFoldDB" id="A0A9Q1FAA9"/>
<evidence type="ECO:0000256" key="11">
    <source>
        <dbReference type="SAM" id="MobiDB-lite"/>
    </source>
</evidence>
<evidence type="ECO:0000256" key="5">
    <source>
        <dbReference type="ARBA" id="ARBA00022723"/>
    </source>
</evidence>
<evidence type="ECO:0000256" key="7">
    <source>
        <dbReference type="ARBA" id="ARBA00022833"/>
    </source>
</evidence>
<feature type="compositionally biased region" description="Polar residues" evidence="11">
    <location>
        <begin position="1"/>
        <end position="10"/>
    </location>
</feature>
<evidence type="ECO:0000313" key="13">
    <source>
        <dbReference type="Proteomes" id="UP001152622"/>
    </source>
</evidence>
<feature type="compositionally biased region" description="Low complexity" evidence="11">
    <location>
        <begin position="27"/>
        <end position="56"/>
    </location>
</feature>
<dbReference type="EMBL" id="JAINUF010000007">
    <property type="protein sequence ID" value="KAJ8354278.1"/>
    <property type="molecule type" value="Genomic_DNA"/>
</dbReference>
<organism evidence="12 13">
    <name type="scientific">Synaphobranchus kaupii</name>
    <name type="common">Kaup's arrowtooth eel</name>
    <dbReference type="NCBI Taxonomy" id="118154"/>
    <lineage>
        <taxon>Eukaryota</taxon>
        <taxon>Metazoa</taxon>
        <taxon>Chordata</taxon>
        <taxon>Craniata</taxon>
        <taxon>Vertebrata</taxon>
        <taxon>Euteleostomi</taxon>
        <taxon>Actinopterygii</taxon>
        <taxon>Neopterygii</taxon>
        <taxon>Teleostei</taxon>
        <taxon>Anguilliformes</taxon>
        <taxon>Synaphobranchidae</taxon>
        <taxon>Synaphobranchus</taxon>
    </lineage>
</organism>
<evidence type="ECO:0000256" key="9">
    <source>
        <dbReference type="ARBA" id="ARBA00023163"/>
    </source>
</evidence>
<keyword evidence="7" id="KW-0862">Zinc</keyword>
<evidence type="ECO:0000256" key="2">
    <source>
        <dbReference type="ARBA" id="ARBA00004496"/>
    </source>
</evidence>
<comment type="subcellular location">
    <subcellularLocation>
        <location evidence="2">Cytoplasm</location>
    </subcellularLocation>
    <subcellularLocation>
        <location evidence="1">Nucleus</location>
    </subcellularLocation>
</comment>
<comment type="caution">
    <text evidence="12">The sequence shown here is derived from an EMBL/GenBank/DDBJ whole genome shotgun (WGS) entry which is preliminary data.</text>
</comment>
<dbReference type="PANTHER" id="PTHR12522">
    <property type="entry name" value="ZINC-FINGER PROTEIN NOLZ1-RELATED"/>
    <property type="match status" value="1"/>
</dbReference>
<evidence type="ECO:0000256" key="8">
    <source>
        <dbReference type="ARBA" id="ARBA00023015"/>
    </source>
</evidence>
<evidence type="ECO:0000256" key="3">
    <source>
        <dbReference type="ARBA" id="ARBA00022490"/>
    </source>
</evidence>
<reference evidence="12" key="1">
    <citation type="journal article" date="2023" name="Science">
        <title>Genome structures resolve the early diversification of teleost fishes.</title>
        <authorList>
            <person name="Parey E."/>
            <person name="Louis A."/>
            <person name="Montfort J."/>
            <person name="Bouchez O."/>
            <person name="Roques C."/>
            <person name="Iampietro C."/>
            <person name="Lluch J."/>
            <person name="Castinel A."/>
            <person name="Donnadieu C."/>
            <person name="Desvignes T."/>
            <person name="Floi Bucao C."/>
            <person name="Jouanno E."/>
            <person name="Wen M."/>
            <person name="Mejri S."/>
            <person name="Dirks R."/>
            <person name="Jansen H."/>
            <person name="Henkel C."/>
            <person name="Chen W.J."/>
            <person name="Zahm M."/>
            <person name="Cabau C."/>
            <person name="Klopp C."/>
            <person name="Thompson A.W."/>
            <person name="Robinson-Rechavi M."/>
            <person name="Braasch I."/>
            <person name="Lecointre G."/>
            <person name="Bobe J."/>
            <person name="Postlethwait J.H."/>
            <person name="Berthelot C."/>
            <person name="Roest Crollius H."/>
            <person name="Guiguen Y."/>
        </authorList>
    </citation>
    <scope>NUCLEOTIDE SEQUENCE</scope>
    <source>
        <strain evidence="12">WJC10195</strain>
    </source>
</reference>
<keyword evidence="4" id="KW-0678">Repressor</keyword>
<evidence type="ECO:0000256" key="10">
    <source>
        <dbReference type="ARBA" id="ARBA00023242"/>
    </source>
</evidence>
<keyword evidence="10" id="KW-0539">Nucleus</keyword>
<evidence type="ECO:0000313" key="12">
    <source>
        <dbReference type="EMBL" id="KAJ8354278.1"/>
    </source>
</evidence>
<dbReference type="InterPro" id="IPR022129">
    <property type="entry name" value="Tscrpt_rep_NocA-like"/>
</dbReference>
<evidence type="ECO:0000256" key="1">
    <source>
        <dbReference type="ARBA" id="ARBA00004123"/>
    </source>
</evidence>
<dbReference type="Pfam" id="PF12402">
    <property type="entry name" value="nlz1"/>
    <property type="match status" value="1"/>
</dbReference>
<keyword evidence="3" id="KW-0963">Cytoplasm</keyword>
<accession>A0A9Q1FAA9</accession>
<dbReference type="InterPro" id="IPR051520">
    <property type="entry name" value="Elbow/Noc_ZnFinger"/>
</dbReference>
<feature type="region of interest" description="Disordered" evidence="11">
    <location>
        <begin position="1"/>
        <end position="57"/>
    </location>
</feature>
<dbReference type="GO" id="GO:0005634">
    <property type="term" value="C:nucleus"/>
    <property type="evidence" value="ECO:0007669"/>
    <property type="project" value="UniProtKB-SubCell"/>
</dbReference>
<proteinExistence type="predicted"/>
<dbReference type="OrthoDB" id="10054079at2759"/>
<name>A0A9Q1FAA9_SYNKA</name>
<dbReference type="GO" id="GO:0005737">
    <property type="term" value="C:cytoplasm"/>
    <property type="evidence" value="ECO:0007669"/>
    <property type="project" value="UniProtKB-SubCell"/>
</dbReference>
<gene>
    <name evidence="12" type="ORF">SKAU_G00218450</name>
</gene>
<dbReference type="Proteomes" id="UP001152622">
    <property type="component" value="Chromosome 7"/>
</dbReference>
<protein>
    <submittedName>
        <fullName evidence="12">Uncharacterized protein</fullName>
    </submittedName>
</protein>
<keyword evidence="5" id="KW-0479">Metal-binding</keyword>
<dbReference type="PANTHER" id="PTHR12522:SF2">
    <property type="entry name" value="ZINC FINGER PROTEIN 703"/>
    <property type="match status" value="1"/>
</dbReference>
<sequence>MGATLATRTAPTGGLKKDGGAMQVGVGRRPAGQLQPRPRQRQLQQLQLGRQPAPRLGKGRLEHLPAFRGPRSASLSFQTGPLRLPPPPASSMGYHGSIVGAYAGYPSQFCAWVGSYQVRPGRRGDGGWRESTPAPARSRAPRPPSFMQGLCRDPYCLTYHNAPHLGVQQLHVLRPRPICPEIGVPPGVPDPPAALPAPPTPCRPASPPSLSHPLYTYGFMLNNEPLPPRL</sequence>
<feature type="region of interest" description="Disordered" evidence="11">
    <location>
        <begin position="123"/>
        <end position="144"/>
    </location>
</feature>
<evidence type="ECO:0000256" key="6">
    <source>
        <dbReference type="ARBA" id="ARBA00022771"/>
    </source>
</evidence>